<gene>
    <name evidence="2" type="ORF">GCM10023214_36860</name>
</gene>
<dbReference type="EMBL" id="BAABIB010000075">
    <property type="protein sequence ID" value="GAA5165594.1"/>
    <property type="molecule type" value="Genomic_DNA"/>
</dbReference>
<organism evidence="2 3">
    <name type="scientific">Amycolatopsis dongchuanensis</name>
    <dbReference type="NCBI Taxonomy" id="1070866"/>
    <lineage>
        <taxon>Bacteria</taxon>
        <taxon>Bacillati</taxon>
        <taxon>Actinomycetota</taxon>
        <taxon>Actinomycetes</taxon>
        <taxon>Pseudonocardiales</taxon>
        <taxon>Pseudonocardiaceae</taxon>
        <taxon>Amycolatopsis</taxon>
    </lineage>
</organism>
<dbReference type="Pfam" id="PF18598">
    <property type="entry name" value="TetR_C_36"/>
    <property type="match status" value="1"/>
</dbReference>
<accession>A0ABP9QQE5</accession>
<protein>
    <recommendedName>
        <fullName evidence="1">QsdR TetR regulatory C-terminal domain-containing protein</fullName>
    </recommendedName>
</protein>
<dbReference type="Proteomes" id="UP001500192">
    <property type="component" value="Unassembled WGS sequence"/>
</dbReference>
<dbReference type="InterPro" id="IPR041485">
    <property type="entry name" value="TetR_C_36"/>
</dbReference>
<reference evidence="3" key="1">
    <citation type="journal article" date="2019" name="Int. J. Syst. Evol. Microbiol.">
        <title>The Global Catalogue of Microorganisms (GCM) 10K type strain sequencing project: providing services to taxonomists for standard genome sequencing and annotation.</title>
        <authorList>
            <consortium name="The Broad Institute Genomics Platform"/>
            <consortium name="The Broad Institute Genome Sequencing Center for Infectious Disease"/>
            <person name="Wu L."/>
            <person name="Ma J."/>
        </authorList>
    </citation>
    <scope>NUCLEOTIDE SEQUENCE [LARGE SCALE GENOMIC DNA]</scope>
    <source>
        <strain evidence="3">JCM 18054</strain>
    </source>
</reference>
<keyword evidence="3" id="KW-1185">Reference proteome</keyword>
<evidence type="ECO:0000313" key="2">
    <source>
        <dbReference type="EMBL" id="GAA5165594.1"/>
    </source>
</evidence>
<comment type="caution">
    <text evidence="2">The sequence shown here is derived from an EMBL/GenBank/DDBJ whole genome shotgun (WGS) entry which is preliminary data.</text>
</comment>
<name>A0ABP9QQE5_9PSEU</name>
<dbReference type="Gene3D" id="1.10.357.10">
    <property type="entry name" value="Tetracycline Repressor, domain 2"/>
    <property type="match status" value="1"/>
</dbReference>
<dbReference type="RefSeq" id="WP_346054319.1">
    <property type="nucleotide sequence ID" value="NZ_BAABIB010000075.1"/>
</dbReference>
<proteinExistence type="predicted"/>
<evidence type="ECO:0000313" key="3">
    <source>
        <dbReference type="Proteomes" id="UP001500192"/>
    </source>
</evidence>
<sequence>MGADRESTGSGRAKALELAKRKYLAGERLDIGRLAQELGVNRVTLQRWVGTRDALIVEVVWPLTQATLDREWAKVESLPGPRVPPLVGGYLRANLFRGPAQRFLLEENERAMKIFTLASYGYQPRLVAAVRGYLEDDIRTGRITSRLSLDELAYATVRIAESYAYLPTITGQNPDPAGAERVLDAFLGGHA</sequence>
<feature type="domain" description="QsdR TetR regulatory C-terminal" evidence="1">
    <location>
        <begin position="97"/>
        <end position="188"/>
    </location>
</feature>
<evidence type="ECO:0000259" key="1">
    <source>
        <dbReference type="Pfam" id="PF18598"/>
    </source>
</evidence>